<dbReference type="Gene3D" id="1.20.1250.20">
    <property type="entry name" value="MFS general substrate transporter like domains"/>
    <property type="match status" value="1"/>
</dbReference>
<organism evidence="6 7">
    <name type="scientific">Penicillium diatomitis</name>
    <dbReference type="NCBI Taxonomy" id="2819901"/>
    <lineage>
        <taxon>Eukaryota</taxon>
        <taxon>Fungi</taxon>
        <taxon>Dikarya</taxon>
        <taxon>Ascomycota</taxon>
        <taxon>Pezizomycotina</taxon>
        <taxon>Eurotiomycetes</taxon>
        <taxon>Eurotiomycetidae</taxon>
        <taxon>Eurotiales</taxon>
        <taxon>Aspergillaceae</taxon>
        <taxon>Penicillium</taxon>
    </lineage>
</organism>
<evidence type="ECO:0000313" key="6">
    <source>
        <dbReference type="EMBL" id="KAJ5472123.1"/>
    </source>
</evidence>
<feature type="transmembrane region" description="Helical" evidence="5">
    <location>
        <begin position="137"/>
        <end position="159"/>
    </location>
</feature>
<dbReference type="InterPro" id="IPR011701">
    <property type="entry name" value="MFS"/>
</dbReference>
<dbReference type="RefSeq" id="XP_056786669.1">
    <property type="nucleotide sequence ID" value="XM_056938287.1"/>
</dbReference>
<name>A0A9W9WR58_9EURO</name>
<dbReference type="Proteomes" id="UP001148312">
    <property type="component" value="Unassembled WGS sequence"/>
</dbReference>
<keyword evidence="4 5" id="KW-0472">Membrane</keyword>
<evidence type="ECO:0000256" key="2">
    <source>
        <dbReference type="ARBA" id="ARBA00022692"/>
    </source>
</evidence>
<evidence type="ECO:0000256" key="5">
    <source>
        <dbReference type="SAM" id="Phobius"/>
    </source>
</evidence>
<comment type="caution">
    <text evidence="6">The sequence shown here is derived from an EMBL/GenBank/DDBJ whole genome shotgun (WGS) entry which is preliminary data.</text>
</comment>
<evidence type="ECO:0000256" key="1">
    <source>
        <dbReference type="ARBA" id="ARBA00004141"/>
    </source>
</evidence>
<dbReference type="SUPFAM" id="SSF103473">
    <property type="entry name" value="MFS general substrate transporter"/>
    <property type="match status" value="1"/>
</dbReference>
<dbReference type="InterPro" id="IPR036259">
    <property type="entry name" value="MFS_trans_sf"/>
</dbReference>
<dbReference type="EMBL" id="JAPWDQ010000013">
    <property type="protein sequence ID" value="KAJ5472123.1"/>
    <property type="molecule type" value="Genomic_DNA"/>
</dbReference>
<sequence>MGCFAKNYCTIAVSRALAGVAGSPSVSVFAGVLNDMWNIPSDRLGVLAFVMYGLGGAIAPSLGPIVGESIVATYGWRSSFWLTSVLAGSCFLGMVFTPETFQNEIMRQKQNAPRRGLVKALVPALRRPLELLWFEPVIWPTALIVTTSQIVLFILYVSLPVVLKQTYQFSPYHVGLAFLPFMVGTLLAVPALAMQDRRKRSLPQPAPEDSLVGVKVAGILLPISLIWLGWTMRPTVHWIWPLLSLVAHGWSFAMEQLSYPVYKNEIYGIEYGASSLAVDIAMRYLLSSVFPLFTAPMIDWMGFSWLMTTKRENRGVHEAESRPSMALPKRPSAGTVTVTITATGAP</sequence>
<feature type="transmembrane region" description="Helical" evidence="5">
    <location>
        <begin position="171"/>
        <end position="192"/>
    </location>
</feature>
<reference evidence="6" key="1">
    <citation type="submission" date="2022-12" db="EMBL/GenBank/DDBJ databases">
        <authorList>
            <person name="Petersen C."/>
        </authorList>
    </citation>
    <scope>NUCLEOTIDE SEQUENCE</scope>
    <source>
        <strain evidence="6">IBT 30728</strain>
    </source>
</reference>
<accession>A0A9W9WR58</accession>
<dbReference type="PANTHER" id="PTHR23502:SF182">
    <property type="entry name" value="POLYAMINE TRANSPORTER, PUTATIVE-RELATED"/>
    <property type="match status" value="1"/>
</dbReference>
<dbReference type="GO" id="GO:0000297">
    <property type="term" value="F:spermine transmembrane transporter activity"/>
    <property type="evidence" value="ECO:0007669"/>
    <property type="project" value="TreeGrafter"/>
</dbReference>
<proteinExistence type="predicted"/>
<evidence type="ECO:0000256" key="4">
    <source>
        <dbReference type="ARBA" id="ARBA00023136"/>
    </source>
</evidence>
<dbReference type="GeneID" id="81628537"/>
<comment type="subcellular location">
    <subcellularLocation>
        <location evidence="1">Membrane</location>
        <topology evidence="1">Multi-pass membrane protein</topology>
    </subcellularLocation>
</comment>
<keyword evidence="7" id="KW-1185">Reference proteome</keyword>
<evidence type="ECO:0000313" key="7">
    <source>
        <dbReference type="Proteomes" id="UP001148312"/>
    </source>
</evidence>
<gene>
    <name evidence="6" type="ORF">N7539_008692</name>
</gene>
<dbReference type="GO" id="GO:0005886">
    <property type="term" value="C:plasma membrane"/>
    <property type="evidence" value="ECO:0007669"/>
    <property type="project" value="TreeGrafter"/>
</dbReference>
<keyword evidence="3 5" id="KW-1133">Transmembrane helix</keyword>
<protein>
    <submittedName>
        <fullName evidence="6">MFS general substrate transporter</fullName>
    </submittedName>
</protein>
<reference evidence="6" key="2">
    <citation type="journal article" date="2023" name="IMA Fungus">
        <title>Comparative genomic study of the Penicillium genus elucidates a diverse pangenome and 15 lateral gene transfer events.</title>
        <authorList>
            <person name="Petersen C."/>
            <person name="Sorensen T."/>
            <person name="Nielsen M.R."/>
            <person name="Sondergaard T.E."/>
            <person name="Sorensen J.L."/>
            <person name="Fitzpatrick D.A."/>
            <person name="Frisvad J.C."/>
            <person name="Nielsen K.L."/>
        </authorList>
    </citation>
    <scope>NUCLEOTIDE SEQUENCE</scope>
    <source>
        <strain evidence="6">IBT 30728</strain>
    </source>
</reference>
<dbReference type="PANTHER" id="PTHR23502">
    <property type="entry name" value="MAJOR FACILITATOR SUPERFAMILY"/>
    <property type="match status" value="1"/>
</dbReference>
<feature type="transmembrane region" description="Helical" evidence="5">
    <location>
        <begin position="284"/>
        <end position="306"/>
    </location>
</feature>
<feature type="transmembrane region" description="Helical" evidence="5">
    <location>
        <begin position="44"/>
        <end position="67"/>
    </location>
</feature>
<dbReference type="AlphaFoldDB" id="A0A9W9WR58"/>
<keyword evidence="2 5" id="KW-0812">Transmembrane</keyword>
<feature type="transmembrane region" description="Helical" evidence="5">
    <location>
        <begin position="12"/>
        <end position="32"/>
    </location>
</feature>
<feature type="transmembrane region" description="Helical" evidence="5">
    <location>
        <begin position="237"/>
        <end position="254"/>
    </location>
</feature>
<feature type="transmembrane region" description="Helical" evidence="5">
    <location>
        <begin position="79"/>
        <end position="97"/>
    </location>
</feature>
<dbReference type="GO" id="GO:0015606">
    <property type="term" value="F:spermidine transmembrane transporter activity"/>
    <property type="evidence" value="ECO:0007669"/>
    <property type="project" value="TreeGrafter"/>
</dbReference>
<dbReference type="Pfam" id="PF07690">
    <property type="entry name" value="MFS_1"/>
    <property type="match status" value="1"/>
</dbReference>
<evidence type="ECO:0000256" key="3">
    <source>
        <dbReference type="ARBA" id="ARBA00022989"/>
    </source>
</evidence>
<feature type="transmembrane region" description="Helical" evidence="5">
    <location>
        <begin position="212"/>
        <end position="230"/>
    </location>
</feature>